<dbReference type="EMBL" id="LWCA01001422">
    <property type="protein sequence ID" value="OAF65152.1"/>
    <property type="molecule type" value="Genomic_DNA"/>
</dbReference>
<protein>
    <submittedName>
        <fullName evidence="1">Uncharacterized protein</fullName>
    </submittedName>
</protein>
<dbReference type="InterPro" id="IPR009030">
    <property type="entry name" value="Growth_fac_rcpt_cys_sf"/>
</dbReference>
<accession>A0A177AUE9</accession>
<evidence type="ECO:0000313" key="1">
    <source>
        <dbReference type="EMBL" id="OAF65152.1"/>
    </source>
</evidence>
<dbReference type="Gene3D" id="2.10.220.10">
    <property type="entry name" value="Hormone Receptor, Insulin-like Growth Factor Receptor 1, Chain A, domain 2"/>
    <property type="match status" value="1"/>
</dbReference>
<dbReference type="OrthoDB" id="18487at2759"/>
<reference evidence="1 2" key="1">
    <citation type="submission" date="2016-04" db="EMBL/GenBank/DDBJ databases">
        <title>The genome of Intoshia linei affirms orthonectids as highly simplified spiralians.</title>
        <authorList>
            <person name="Mikhailov K.V."/>
            <person name="Slusarev G.S."/>
            <person name="Nikitin M.A."/>
            <person name="Logacheva M.D."/>
            <person name="Penin A."/>
            <person name="Aleoshin V."/>
            <person name="Panchin Y.V."/>
        </authorList>
    </citation>
    <scope>NUCLEOTIDE SEQUENCE [LARGE SCALE GENOMIC DNA]</scope>
    <source>
        <strain evidence="1">Intl2013</strain>
        <tissue evidence="1">Whole animal</tissue>
    </source>
</reference>
<gene>
    <name evidence="1" type="ORF">A3Q56_07136</name>
</gene>
<feature type="non-terminal residue" evidence="1">
    <location>
        <position position="1"/>
    </location>
</feature>
<evidence type="ECO:0000313" key="2">
    <source>
        <dbReference type="Proteomes" id="UP000078046"/>
    </source>
</evidence>
<organism evidence="1 2">
    <name type="scientific">Intoshia linei</name>
    <dbReference type="NCBI Taxonomy" id="1819745"/>
    <lineage>
        <taxon>Eukaryota</taxon>
        <taxon>Metazoa</taxon>
        <taxon>Spiralia</taxon>
        <taxon>Lophotrochozoa</taxon>
        <taxon>Mesozoa</taxon>
        <taxon>Orthonectida</taxon>
        <taxon>Rhopaluridae</taxon>
        <taxon>Intoshia</taxon>
    </lineage>
</organism>
<dbReference type="Proteomes" id="UP000078046">
    <property type="component" value="Unassembled WGS sequence"/>
</dbReference>
<proteinExistence type="predicted"/>
<dbReference type="SUPFAM" id="SSF57184">
    <property type="entry name" value="Growth factor receptor domain"/>
    <property type="match status" value="1"/>
</dbReference>
<sequence length="80" mass="8745">CSDIHRCVRCQQNICISCEEGFISKSRFCEACHDVNCAVCSKYNEICDICKSGYFLNKAGVCVDCSFEASCNGRDAGGLI</sequence>
<comment type="caution">
    <text evidence="1">The sequence shown here is derived from an EMBL/GenBank/DDBJ whole genome shotgun (WGS) entry which is preliminary data.</text>
</comment>
<name>A0A177AUE9_9BILA</name>
<keyword evidence="2" id="KW-1185">Reference proteome</keyword>
<dbReference type="AlphaFoldDB" id="A0A177AUE9"/>